<accession>A0A5B1CII1</accession>
<name>A0A5B1CII1_9BACT</name>
<gene>
    <name evidence="1" type="ORF">LF1_16120</name>
</gene>
<dbReference type="EMBL" id="VRLW01000001">
    <property type="protein sequence ID" value="KAA1259084.1"/>
    <property type="molecule type" value="Genomic_DNA"/>
</dbReference>
<evidence type="ECO:0000313" key="1">
    <source>
        <dbReference type="EMBL" id="KAA1259084.1"/>
    </source>
</evidence>
<reference evidence="1 2" key="1">
    <citation type="submission" date="2019-08" db="EMBL/GenBank/DDBJ databases">
        <title>Deep-cultivation of Planctomycetes and their phenomic and genomic characterization uncovers novel biology.</title>
        <authorList>
            <person name="Wiegand S."/>
            <person name="Jogler M."/>
            <person name="Boedeker C."/>
            <person name="Pinto D."/>
            <person name="Vollmers J."/>
            <person name="Rivas-Marin E."/>
            <person name="Kohn T."/>
            <person name="Peeters S.H."/>
            <person name="Heuer A."/>
            <person name="Rast P."/>
            <person name="Oberbeckmann S."/>
            <person name="Bunk B."/>
            <person name="Jeske O."/>
            <person name="Meyerdierks A."/>
            <person name="Storesund J.E."/>
            <person name="Kallscheuer N."/>
            <person name="Luecker S."/>
            <person name="Lage O.M."/>
            <person name="Pohl T."/>
            <person name="Merkel B.J."/>
            <person name="Hornburger P."/>
            <person name="Mueller R.-W."/>
            <person name="Bruemmer F."/>
            <person name="Labrenz M."/>
            <person name="Spormann A.M."/>
            <person name="Op Den Camp H."/>
            <person name="Overmann J."/>
            <person name="Amann R."/>
            <person name="Jetten M.S.M."/>
            <person name="Mascher T."/>
            <person name="Medema M.H."/>
            <person name="Devos D.P."/>
            <person name="Kaster A.-K."/>
            <person name="Ovreas L."/>
            <person name="Rohde M."/>
            <person name="Galperin M.Y."/>
            <person name="Jogler C."/>
        </authorList>
    </citation>
    <scope>NUCLEOTIDE SEQUENCE [LARGE SCALE GENOMIC DNA]</scope>
    <source>
        <strain evidence="1 2">LF1</strain>
    </source>
</reference>
<organism evidence="1 2">
    <name type="scientific">Rubripirellula obstinata</name>
    <dbReference type="NCBI Taxonomy" id="406547"/>
    <lineage>
        <taxon>Bacteria</taxon>
        <taxon>Pseudomonadati</taxon>
        <taxon>Planctomycetota</taxon>
        <taxon>Planctomycetia</taxon>
        <taxon>Pirellulales</taxon>
        <taxon>Pirellulaceae</taxon>
        <taxon>Rubripirellula</taxon>
    </lineage>
</organism>
<sequence>MGVWMSPDYSDADWKAASEKGIPPAAPWYNLEKNDVPALVNHGLQFYQDYGSRLINSIYQDSSKVRAISLKCG</sequence>
<dbReference type="Proteomes" id="UP000322699">
    <property type="component" value="Unassembled WGS sequence"/>
</dbReference>
<comment type="caution">
    <text evidence="1">The sequence shown here is derived from an EMBL/GenBank/DDBJ whole genome shotgun (WGS) entry which is preliminary data.</text>
</comment>
<proteinExistence type="predicted"/>
<keyword evidence="2" id="KW-1185">Reference proteome</keyword>
<evidence type="ECO:0000313" key="2">
    <source>
        <dbReference type="Proteomes" id="UP000322699"/>
    </source>
</evidence>
<dbReference type="AlphaFoldDB" id="A0A5B1CII1"/>
<protein>
    <submittedName>
        <fullName evidence="1">Uncharacterized protein</fullName>
    </submittedName>
</protein>